<sequence>MYFRKRTTLQTLQIRITMKRNILLLIILTVISLEASGQKYTIYVDDFNSEIKIPNRAINLIRLAFIDGIRNTNRINVVDAVSAGSDLSLSPLEDARRFRAEYLLKGNLIQREATDDGSSHRRYHSRENSYKEKFTLRLDLIRTSDGVTISTRNYEETGSASGKDATQYSALENSLINVPYEMGLFVENHFKVYGSILKVVSTKRDKAKTIYINLGYDDPIKEGLRFDAVEDGILEGHNIETKIGEIRITEIMGPKISLCKVNKGGETILTALNEGKTLKLISRQAKLFDE</sequence>
<dbReference type="AlphaFoldDB" id="A0A0P0LGD9"/>
<gene>
    <name evidence="1" type="ORF">BvMPK_0747</name>
</gene>
<reference evidence="1 2" key="2">
    <citation type="journal article" date="2016" name="Genome Biol. Evol.">
        <title>Extensive mobilome-driven genome diversification in mouse gut-associated Bacteroides vulgatus mpk.</title>
        <authorList>
            <person name="Lange A."/>
            <person name="Beier S."/>
            <person name="Steimle A."/>
            <person name="Autenrieth I.B."/>
            <person name="Huson D.H."/>
            <person name="Frick J.S."/>
        </authorList>
    </citation>
    <scope>NUCLEOTIDE SEQUENCE [LARGE SCALE GENOMIC DNA]</scope>
    <source>
        <strain evidence="2">mpk</strain>
    </source>
</reference>
<proteinExistence type="predicted"/>
<reference evidence="2" key="1">
    <citation type="submission" date="2015-10" db="EMBL/GenBank/DDBJ databases">
        <title>Extensive mobilome-driven genome diversification in gut-associated Bacteroides vulgatus mpk.</title>
        <authorList>
            <person name="Beier S."/>
            <person name="Lange A."/>
            <person name="Huson D.H."/>
            <person name="Frick J.-S."/>
            <person name="Autenrieth I.B."/>
        </authorList>
    </citation>
    <scope>NUCLEOTIDE SEQUENCE [LARGE SCALE GENOMIC DNA]</scope>
    <source>
        <strain evidence="2">mpk</strain>
    </source>
</reference>
<accession>A0A0P0LGD9</accession>
<dbReference type="Proteomes" id="UP000061587">
    <property type="component" value="Chromosome"/>
</dbReference>
<organism evidence="1 2">
    <name type="scientific">Phocaeicola vulgatus</name>
    <name type="common">Bacteroides vulgatus</name>
    <dbReference type="NCBI Taxonomy" id="821"/>
    <lineage>
        <taxon>Bacteria</taxon>
        <taxon>Pseudomonadati</taxon>
        <taxon>Bacteroidota</taxon>
        <taxon>Bacteroidia</taxon>
        <taxon>Bacteroidales</taxon>
        <taxon>Bacteroidaceae</taxon>
        <taxon>Phocaeicola</taxon>
    </lineage>
</organism>
<evidence type="ECO:0000313" key="2">
    <source>
        <dbReference type="Proteomes" id="UP000061587"/>
    </source>
</evidence>
<name>A0A0P0LGD9_PHOVU</name>
<dbReference type="EMBL" id="CP013020">
    <property type="protein sequence ID" value="ALK83365.1"/>
    <property type="molecule type" value="Genomic_DNA"/>
</dbReference>
<protein>
    <submittedName>
        <fullName evidence="1">Uncharacterized protein</fullName>
    </submittedName>
</protein>
<dbReference type="PATRIC" id="fig|821.40.peg.867"/>
<evidence type="ECO:0000313" key="1">
    <source>
        <dbReference type="EMBL" id="ALK83365.1"/>
    </source>
</evidence>